<accession>A0A843WQ23</accession>
<organism evidence="2 3">
    <name type="scientific">Colocasia esculenta</name>
    <name type="common">Wild taro</name>
    <name type="synonym">Arum esculentum</name>
    <dbReference type="NCBI Taxonomy" id="4460"/>
    <lineage>
        <taxon>Eukaryota</taxon>
        <taxon>Viridiplantae</taxon>
        <taxon>Streptophyta</taxon>
        <taxon>Embryophyta</taxon>
        <taxon>Tracheophyta</taxon>
        <taxon>Spermatophyta</taxon>
        <taxon>Magnoliopsida</taxon>
        <taxon>Liliopsida</taxon>
        <taxon>Araceae</taxon>
        <taxon>Aroideae</taxon>
        <taxon>Colocasieae</taxon>
        <taxon>Colocasia</taxon>
    </lineage>
</organism>
<gene>
    <name evidence="2" type="ORF">Taro_042914</name>
</gene>
<name>A0A843WQ23_COLES</name>
<keyword evidence="1" id="KW-0812">Transmembrane</keyword>
<reference evidence="2" key="1">
    <citation type="submission" date="2017-07" db="EMBL/GenBank/DDBJ databases">
        <title>Taro Niue Genome Assembly and Annotation.</title>
        <authorList>
            <person name="Atibalentja N."/>
            <person name="Keating K."/>
            <person name="Fields C.J."/>
        </authorList>
    </citation>
    <scope>NUCLEOTIDE SEQUENCE</scope>
    <source>
        <strain evidence="2">Niue_2</strain>
        <tissue evidence="2">Leaf</tissue>
    </source>
</reference>
<keyword evidence="1" id="KW-0472">Membrane</keyword>
<feature type="transmembrane region" description="Helical" evidence="1">
    <location>
        <begin position="130"/>
        <end position="158"/>
    </location>
</feature>
<dbReference type="EMBL" id="NMUH01004554">
    <property type="protein sequence ID" value="MQM10027.1"/>
    <property type="molecule type" value="Genomic_DNA"/>
</dbReference>
<keyword evidence="1" id="KW-1133">Transmembrane helix</keyword>
<protein>
    <submittedName>
        <fullName evidence="2">Uncharacterized protein</fullName>
    </submittedName>
</protein>
<sequence length="310" mass="33499">MALEGLSRLEVVSIAWDPHPREPVERVLWAMSVPKLEVDLADSGAEGKTRFGQRHRVVSCLGRDIEVVEVFSSRTVPDSPLSHCLSLCWFQSHVVVLGVGPQLGQAAWLGCCCCDDVSSRRFQVRLVARACTAVIAWLCLVSVGIVGLALCGPVLLVVSASVSFWFHSPVLGCQSMVALACVASQPRGVSGVRGGSTCGPSTLWSPILGCQSVVAPACVASRPRGVSGVRGGYACGTSTLWRSEVAMLAVRRRSHLVVAWSQWVFQGLLPLCARLHWSLRESCVCHDLGWWSWHCIVLFCCLVVPCCRCS</sequence>
<evidence type="ECO:0000256" key="1">
    <source>
        <dbReference type="SAM" id="Phobius"/>
    </source>
</evidence>
<proteinExistence type="predicted"/>
<evidence type="ECO:0000313" key="2">
    <source>
        <dbReference type="EMBL" id="MQM10027.1"/>
    </source>
</evidence>
<dbReference type="Proteomes" id="UP000652761">
    <property type="component" value="Unassembled WGS sequence"/>
</dbReference>
<dbReference type="AlphaFoldDB" id="A0A843WQ23"/>
<comment type="caution">
    <text evidence="2">The sequence shown here is derived from an EMBL/GenBank/DDBJ whole genome shotgun (WGS) entry which is preliminary data.</text>
</comment>
<keyword evidence="3" id="KW-1185">Reference proteome</keyword>
<evidence type="ECO:0000313" key="3">
    <source>
        <dbReference type="Proteomes" id="UP000652761"/>
    </source>
</evidence>